<name>A2Z1B1_ORYSI</name>
<dbReference type="SMART" id="SM00647">
    <property type="entry name" value="IBR"/>
    <property type="match status" value="1"/>
</dbReference>
<dbReference type="InterPro" id="IPR031127">
    <property type="entry name" value="E3_UB_ligase_RBR"/>
</dbReference>
<proteinExistence type="inferred from homology"/>
<dbReference type="CDD" id="cd22582">
    <property type="entry name" value="BRcat_RBR_unk"/>
    <property type="match status" value="1"/>
</dbReference>
<dbReference type="HOGENOM" id="CLU_639975_0_0_1"/>
<feature type="domain" description="RING-type" evidence="14">
    <location>
        <begin position="84"/>
        <end position="129"/>
    </location>
</feature>
<keyword evidence="8" id="KW-0677">Repeat</keyword>
<evidence type="ECO:0000256" key="1">
    <source>
        <dbReference type="ARBA" id="ARBA00001798"/>
    </source>
</evidence>
<dbReference type="AlphaFoldDB" id="A2Z1B1"/>
<evidence type="ECO:0000259" key="15">
    <source>
        <dbReference type="PROSITE" id="PS51873"/>
    </source>
</evidence>
<dbReference type="FunFam" id="3.30.40.10:FF:000230">
    <property type="entry name" value="RBR-type E3 ubiquitin transferase"/>
    <property type="match status" value="1"/>
</dbReference>
<dbReference type="PROSITE" id="PS51873">
    <property type="entry name" value="TRIAD"/>
    <property type="match status" value="1"/>
</dbReference>
<evidence type="ECO:0000313" key="16">
    <source>
        <dbReference type="EMBL" id="EAZ09122.1"/>
    </source>
</evidence>
<dbReference type="Gramene" id="BGIOSGA030771-TA">
    <property type="protein sequence ID" value="BGIOSGA030771-PA"/>
    <property type="gene ID" value="BGIOSGA030771"/>
</dbReference>
<evidence type="ECO:0000256" key="10">
    <source>
        <dbReference type="ARBA" id="ARBA00022786"/>
    </source>
</evidence>
<protein>
    <recommendedName>
        <fullName evidence="5">RBR-type E3 ubiquitin transferase</fullName>
        <ecNumber evidence="5">2.3.2.31</ecNumber>
    </recommendedName>
</protein>
<dbReference type="InterPro" id="IPR013083">
    <property type="entry name" value="Znf_RING/FYVE/PHD"/>
</dbReference>
<evidence type="ECO:0000256" key="8">
    <source>
        <dbReference type="ARBA" id="ARBA00022737"/>
    </source>
</evidence>
<evidence type="ECO:0000256" key="7">
    <source>
        <dbReference type="ARBA" id="ARBA00022723"/>
    </source>
</evidence>
<dbReference type="EMBL" id="CM000134">
    <property type="protein sequence ID" value="EAZ09122.1"/>
    <property type="molecule type" value="Genomic_DNA"/>
</dbReference>
<evidence type="ECO:0000256" key="11">
    <source>
        <dbReference type="ARBA" id="ARBA00022833"/>
    </source>
</evidence>
<dbReference type="PROSITE" id="PS00518">
    <property type="entry name" value="ZF_RING_1"/>
    <property type="match status" value="1"/>
</dbReference>
<evidence type="ECO:0000256" key="6">
    <source>
        <dbReference type="ARBA" id="ARBA00022679"/>
    </source>
</evidence>
<feature type="region of interest" description="Disordered" evidence="13">
    <location>
        <begin position="50"/>
        <end position="72"/>
    </location>
</feature>
<evidence type="ECO:0000259" key="14">
    <source>
        <dbReference type="PROSITE" id="PS50089"/>
    </source>
</evidence>
<gene>
    <name evidence="16" type="ORF">OsI_31390</name>
</gene>
<dbReference type="Gene3D" id="1.20.120.1750">
    <property type="match status" value="1"/>
</dbReference>
<keyword evidence="6" id="KW-0808">Transferase</keyword>
<comment type="cofactor">
    <cofactor evidence="2">
        <name>Zn(2+)</name>
        <dbReference type="ChEBI" id="CHEBI:29105"/>
    </cofactor>
</comment>
<keyword evidence="10" id="KW-0833">Ubl conjugation pathway</keyword>
<evidence type="ECO:0000256" key="12">
    <source>
        <dbReference type="PROSITE-ProRule" id="PRU00175"/>
    </source>
</evidence>
<dbReference type="GO" id="GO:0016567">
    <property type="term" value="P:protein ubiquitination"/>
    <property type="evidence" value="ECO:0007669"/>
    <property type="project" value="InterPro"/>
</dbReference>
<dbReference type="InterPro" id="IPR002867">
    <property type="entry name" value="IBR_dom"/>
</dbReference>
<reference evidence="16 17" key="1">
    <citation type="journal article" date="2005" name="PLoS Biol.">
        <title>The genomes of Oryza sativa: a history of duplications.</title>
        <authorList>
            <person name="Yu J."/>
            <person name="Wang J."/>
            <person name="Lin W."/>
            <person name="Li S."/>
            <person name="Li H."/>
            <person name="Zhou J."/>
            <person name="Ni P."/>
            <person name="Dong W."/>
            <person name="Hu S."/>
            <person name="Zeng C."/>
            <person name="Zhang J."/>
            <person name="Zhang Y."/>
            <person name="Li R."/>
            <person name="Xu Z."/>
            <person name="Li S."/>
            <person name="Li X."/>
            <person name="Zheng H."/>
            <person name="Cong L."/>
            <person name="Lin L."/>
            <person name="Yin J."/>
            <person name="Geng J."/>
            <person name="Li G."/>
            <person name="Shi J."/>
            <person name="Liu J."/>
            <person name="Lv H."/>
            <person name="Li J."/>
            <person name="Wang J."/>
            <person name="Deng Y."/>
            <person name="Ran L."/>
            <person name="Shi X."/>
            <person name="Wang X."/>
            <person name="Wu Q."/>
            <person name="Li C."/>
            <person name="Ren X."/>
            <person name="Wang J."/>
            <person name="Wang X."/>
            <person name="Li D."/>
            <person name="Liu D."/>
            <person name="Zhang X."/>
            <person name="Ji Z."/>
            <person name="Zhao W."/>
            <person name="Sun Y."/>
            <person name="Zhang Z."/>
            <person name="Bao J."/>
            <person name="Han Y."/>
            <person name="Dong L."/>
            <person name="Ji J."/>
            <person name="Chen P."/>
            <person name="Wu S."/>
            <person name="Liu J."/>
            <person name="Xiao Y."/>
            <person name="Bu D."/>
            <person name="Tan J."/>
            <person name="Yang L."/>
            <person name="Ye C."/>
            <person name="Zhang J."/>
            <person name="Xu J."/>
            <person name="Zhou Y."/>
            <person name="Yu Y."/>
            <person name="Zhang B."/>
            <person name="Zhuang S."/>
            <person name="Wei H."/>
            <person name="Liu B."/>
            <person name="Lei M."/>
            <person name="Yu H."/>
            <person name="Li Y."/>
            <person name="Xu H."/>
            <person name="Wei S."/>
            <person name="He X."/>
            <person name="Fang L."/>
            <person name="Zhang Z."/>
            <person name="Zhang Y."/>
            <person name="Huang X."/>
            <person name="Su Z."/>
            <person name="Tong W."/>
            <person name="Li J."/>
            <person name="Tong Z."/>
            <person name="Li S."/>
            <person name="Ye J."/>
            <person name="Wang L."/>
            <person name="Fang L."/>
            <person name="Lei T."/>
            <person name="Chen C."/>
            <person name="Chen H."/>
            <person name="Xu Z."/>
            <person name="Li H."/>
            <person name="Huang H."/>
            <person name="Zhang F."/>
            <person name="Xu H."/>
            <person name="Li N."/>
            <person name="Zhao C."/>
            <person name="Li S."/>
            <person name="Dong L."/>
            <person name="Huang Y."/>
            <person name="Li L."/>
            <person name="Xi Y."/>
            <person name="Qi Q."/>
            <person name="Li W."/>
            <person name="Zhang B."/>
            <person name="Hu W."/>
            <person name="Zhang Y."/>
            <person name="Tian X."/>
            <person name="Jiao Y."/>
            <person name="Liang X."/>
            <person name="Jin J."/>
            <person name="Gao L."/>
            <person name="Zheng W."/>
            <person name="Hao B."/>
            <person name="Liu S."/>
            <person name="Wang W."/>
            <person name="Yuan L."/>
            <person name="Cao M."/>
            <person name="McDermott J."/>
            <person name="Samudrala R."/>
            <person name="Wang J."/>
            <person name="Wong G.K."/>
            <person name="Yang H."/>
        </authorList>
    </citation>
    <scope>NUCLEOTIDE SEQUENCE [LARGE SCALE GENOMIC DNA]</scope>
    <source>
        <strain evidence="17">cv. 93-11</strain>
    </source>
</reference>
<organism evidence="16 17">
    <name type="scientific">Oryza sativa subsp. indica</name>
    <name type="common">Rice</name>
    <dbReference type="NCBI Taxonomy" id="39946"/>
    <lineage>
        <taxon>Eukaryota</taxon>
        <taxon>Viridiplantae</taxon>
        <taxon>Streptophyta</taxon>
        <taxon>Embryophyta</taxon>
        <taxon>Tracheophyta</taxon>
        <taxon>Spermatophyta</taxon>
        <taxon>Magnoliopsida</taxon>
        <taxon>Liliopsida</taxon>
        <taxon>Poales</taxon>
        <taxon>Poaceae</taxon>
        <taxon>BOP clade</taxon>
        <taxon>Oryzoideae</taxon>
        <taxon>Oryzeae</taxon>
        <taxon>Oryzinae</taxon>
        <taxon>Oryza</taxon>
        <taxon>Oryza sativa</taxon>
    </lineage>
</organism>
<dbReference type="SUPFAM" id="SSF57850">
    <property type="entry name" value="RING/U-box"/>
    <property type="match status" value="3"/>
</dbReference>
<dbReference type="STRING" id="39946.A2Z1B1"/>
<keyword evidence="11" id="KW-0862">Zinc</keyword>
<accession>A2Z1B1</accession>
<comment type="catalytic activity">
    <reaction evidence="1">
        <text>[E2 ubiquitin-conjugating enzyme]-S-ubiquitinyl-L-cysteine + [acceptor protein]-L-lysine = [E2 ubiquitin-conjugating enzyme]-L-cysteine + [acceptor protein]-N(6)-ubiquitinyl-L-lysine.</text>
        <dbReference type="EC" id="2.3.2.31"/>
    </reaction>
</comment>
<evidence type="ECO:0000256" key="13">
    <source>
        <dbReference type="SAM" id="MobiDB-lite"/>
    </source>
</evidence>
<dbReference type="GO" id="GO:0008270">
    <property type="term" value="F:zinc ion binding"/>
    <property type="evidence" value="ECO:0007669"/>
    <property type="project" value="UniProtKB-KW"/>
</dbReference>
<keyword evidence="7" id="KW-0479">Metal-binding</keyword>
<dbReference type="GO" id="GO:0061630">
    <property type="term" value="F:ubiquitin protein ligase activity"/>
    <property type="evidence" value="ECO:0007669"/>
    <property type="project" value="UniProtKB-EC"/>
</dbReference>
<dbReference type="EC" id="2.3.2.31" evidence="5"/>
<dbReference type="InterPro" id="IPR044066">
    <property type="entry name" value="TRIAD_supradom"/>
</dbReference>
<sequence length="429" mass="46567">MNIDDALAEELQLQEAILFSAFQEMIIQDTDDDDSIGNLILIGQDQGQESKKPFSVADHGESSSPSPLTMTTTTGGGGAGEFYCSICMETVPGALKFSVSPCLHAFCVCCISQYVAAKIGENTADVRCPDPGCGGGVEPESCRGVVPSEVLDRWGLLLCEAAIVARRLHCPFRDCSEPLLADADGEGGGVAEAECPSCHRLFCARCMVPWHDGVGCEEFQELGEDERGREDVMVRRLAGRERWQRCPQCRMYVEKSEGCMFMKCRAAGEGPPDMSANVDLDAKRLVPLKAWGRCRGCWSSSSSYPRSKMVWQWRRLRSSSASFSKSLGKLLRVTGEAEGVRHVPGLKRNLILLETLHEEGLIFRGNRNRKTMEIMKGKTTVMTGENVESHLYKLRGCTVAGGVQEGAVARIAIVFGGGGSGAYSSGGLR</sequence>
<dbReference type="Gene3D" id="3.30.40.10">
    <property type="entry name" value="Zinc/RING finger domain, C3HC4 (zinc finger)"/>
    <property type="match status" value="1"/>
</dbReference>
<dbReference type="InterPro" id="IPR017907">
    <property type="entry name" value="Znf_RING_CS"/>
</dbReference>
<dbReference type="PROSITE" id="PS50089">
    <property type="entry name" value="ZF_RING_2"/>
    <property type="match status" value="1"/>
</dbReference>
<keyword evidence="9 12" id="KW-0863">Zinc-finger</keyword>
<dbReference type="Pfam" id="PF01485">
    <property type="entry name" value="IBR"/>
    <property type="match status" value="1"/>
</dbReference>
<feature type="domain" description="RING-type" evidence="15">
    <location>
        <begin position="80"/>
        <end position="298"/>
    </location>
</feature>
<evidence type="ECO:0000313" key="17">
    <source>
        <dbReference type="Proteomes" id="UP000007015"/>
    </source>
</evidence>
<evidence type="ECO:0000256" key="2">
    <source>
        <dbReference type="ARBA" id="ARBA00001947"/>
    </source>
</evidence>
<evidence type="ECO:0000256" key="4">
    <source>
        <dbReference type="ARBA" id="ARBA00005884"/>
    </source>
</evidence>
<dbReference type="PANTHER" id="PTHR11685">
    <property type="entry name" value="RBR FAMILY RING FINGER AND IBR DOMAIN-CONTAINING"/>
    <property type="match status" value="1"/>
</dbReference>
<evidence type="ECO:0000256" key="5">
    <source>
        <dbReference type="ARBA" id="ARBA00012251"/>
    </source>
</evidence>
<keyword evidence="17" id="KW-1185">Reference proteome</keyword>
<comment type="similarity">
    <text evidence="4">Belongs to the RBR family. Ariadne subfamily.</text>
</comment>
<dbReference type="Proteomes" id="UP000007015">
    <property type="component" value="Chromosome 9"/>
</dbReference>
<evidence type="ECO:0000256" key="3">
    <source>
        <dbReference type="ARBA" id="ARBA00003976"/>
    </source>
</evidence>
<comment type="function">
    <text evidence="3">Might act as an E3 ubiquitin-protein ligase, or as part of E3 complex, which accepts ubiquitin from specific E2 ubiquitin-conjugating enzymes and then transfers it to substrates.</text>
</comment>
<evidence type="ECO:0000256" key="9">
    <source>
        <dbReference type="ARBA" id="ARBA00022771"/>
    </source>
</evidence>
<dbReference type="InterPro" id="IPR001841">
    <property type="entry name" value="Znf_RING"/>
</dbReference>